<dbReference type="Pfam" id="PF16344">
    <property type="entry name" value="FecR_C"/>
    <property type="match status" value="1"/>
</dbReference>
<dbReference type="EMBL" id="FQYP01000001">
    <property type="protein sequence ID" value="SHI39900.1"/>
    <property type="molecule type" value="Genomic_DNA"/>
</dbReference>
<dbReference type="Proteomes" id="UP000184432">
    <property type="component" value="Unassembled WGS sequence"/>
</dbReference>
<feature type="domain" description="Protein FecR C-terminal" evidence="3">
    <location>
        <begin position="253"/>
        <end position="320"/>
    </location>
</feature>
<protein>
    <submittedName>
        <fullName evidence="4">FecR family protein</fullName>
    </submittedName>
</protein>
<accession>A0A1M6ATW1</accession>
<dbReference type="InterPro" id="IPR006860">
    <property type="entry name" value="FecR"/>
</dbReference>
<feature type="transmembrane region" description="Helical" evidence="1">
    <location>
        <begin position="73"/>
        <end position="92"/>
    </location>
</feature>
<dbReference type="InterPro" id="IPR012373">
    <property type="entry name" value="Ferrdict_sens_TM"/>
</dbReference>
<keyword evidence="1" id="KW-0472">Membrane</keyword>
<dbReference type="PIRSF" id="PIRSF018266">
    <property type="entry name" value="FecR"/>
    <property type="match status" value="1"/>
</dbReference>
<gene>
    <name evidence="4" type="ORF">SAMN04488508_101473</name>
</gene>
<dbReference type="FunFam" id="2.60.120.1440:FF:000001">
    <property type="entry name" value="Putative anti-sigma factor"/>
    <property type="match status" value="1"/>
</dbReference>
<evidence type="ECO:0000256" key="1">
    <source>
        <dbReference type="SAM" id="Phobius"/>
    </source>
</evidence>
<dbReference type="PANTHER" id="PTHR30273:SF2">
    <property type="entry name" value="PROTEIN FECR"/>
    <property type="match status" value="1"/>
</dbReference>
<proteinExistence type="predicted"/>
<dbReference type="OrthoDB" id="1097132at2"/>
<keyword evidence="1" id="KW-1133">Transmembrane helix</keyword>
<feature type="domain" description="FecR protein" evidence="2">
    <location>
        <begin position="114"/>
        <end position="209"/>
    </location>
</feature>
<evidence type="ECO:0000313" key="5">
    <source>
        <dbReference type="Proteomes" id="UP000184432"/>
    </source>
</evidence>
<evidence type="ECO:0000313" key="4">
    <source>
        <dbReference type="EMBL" id="SHI39900.1"/>
    </source>
</evidence>
<dbReference type="Pfam" id="PF04773">
    <property type="entry name" value="FecR"/>
    <property type="match status" value="1"/>
</dbReference>
<name>A0A1M6ATW1_9FLAO</name>
<organism evidence="4 5">
    <name type="scientific">Aquimarina spongiae</name>
    <dbReference type="NCBI Taxonomy" id="570521"/>
    <lineage>
        <taxon>Bacteria</taxon>
        <taxon>Pseudomonadati</taxon>
        <taxon>Bacteroidota</taxon>
        <taxon>Flavobacteriia</taxon>
        <taxon>Flavobacteriales</taxon>
        <taxon>Flavobacteriaceae</taxon>
        <taxon>Aquimarina</taxon>
    </lineage>
</organism>
<dbReference type="STRING" id="570521.SAMN04488508_101473"/>
<reference evidence="5" key="1">
    <citation type="submission" date="2016-11" db="EMBL/GenBank/DDBJ databases">
        <authorList>
            <person name="Varghese N."/>
            <person name="Submissions S."/>
        </authorList>
    </citation>
    <scope>NUCLEOTIDE SEQUENCE [LARGE SCALE GENOMIC DNA]</scope>
    <source>
        <strain evidence="5">DSM 22623</strain>
    </source>
</reference>
<sequence>MQEKELIKYIKGEANPEEVKEILKWIRENKEHQKRYAILKAKYVASNLGCLDHEDVDLSYKKFSSKRNKRKSVWYQTAVAAVLLPLLIWQSYTYFQNDGLIVNQDKISTVVVKNIATNYGGQKTINLPDGSTVILNSGSSISYPENFTDTLRQVTLKGEAYFDIERDVTKPFIVQTDHLKVRVLGTSFNVKSYPKDDKIETTLVSGKVEVIQEETEAPVVLTPSQRATFHKEESDIKVDQVDSDKIVAWKQGKLVFDKTPLKQVVQDLKRKYDVEFVIESDSLLHYRYTGEFDNLSLEDVLELIKLSSSIDYKRKNNKIMLNSE</sequence>
<dbReference type="Gene3D" id="3.55.50.30">
    <property type="match status" value="1"/>
</dbReference>
<dbReference type="PANTHER" id="PTHR30273">
    <property type="entry name" value="PERIPLASMIC SIGNAL SENSOR AND SIGMA FACTOR ACTIVATOR FECR-RELATED"/>
    <property type="match status" value="1"/>
</dbReference>
<keyword evidence="1" id="KW-0812">Transmembrane</keyword>
<dbReference type="GO" id="GO:0016989">
    <property type="term" value="F:sigma factor antagonist activity"/>
    <property type="evidence" value="ECO:0007669"/>
    <property type="project" value="TreeGrafter"/>
</dbReference>
<keyword evidence="5" id="KW-1185">Reference proteome</keyword>
<dbReference type="RefSeq" id="WP_073313390.1">
    <property type="nucleotide sequence ID" value="NZ_FQYP01000001.1"/>
</dbReference>
<evidence type="ECO:0000259" key="3">
    <source>
        <dbReference type="Pfam" id="PF16344"/>
    </source>
</evidence>
<dbReference type="Gene3D" id="2.60.120.1440">
    <property type="match status" value="1"/>
</dbReference>
<dbReference type="AlphaFoldDB" id="A0A1M6ATW1"/>
<dbReference type="InterPro" id="IPR032508">
    <property type="entry name" value="FecR_C"/>
</dbReference>
<evidence type="ECO:0000259" key="2">
    <source>
        <dbReference type="Pfam" id="PF04773"/>
    </source>
</evidence>